<dbReference type="InterPro" id="IPR050261">
    <property type="entry name" value="FrsA_esterase"/>
</dbReference>
<keyword evidence="3" id="KW-0378">Hydrolase</keyword>
<dbReference type="InterPro" id="IPR000073">
    <property type="entry name" value="AB_hydrolase_1"/>
</dbReference>
<reference evidence="3 4" key="1">
    <citation type="submission" date="2023-12" db="EMBL/GenBank/DDBJ databases">
        <title>Baltic Sea Cyanobacteria.</title>
        <authorList>
            <person name="Delbaje E."/>
            <person name="Fewer D.P."/>
            <person name="Shishido T.K."/>
        </authorList>
    </citation>
    <scope>NUCLEOTIDE SEQUENCE [LARGE SCALE GENOMIC DNA]</scope>
    <source>
        <strain evidence="3 4">UHCC 0139</strain>
    </source>
</reference>
<evidence type="ECO:0000313" key="3">
    <source>
        <dbReference type="EMBL" id="MEA5391292.1"/>
    </source>
</evidence>
<dbReference type="Gene3D" id="3.40.50.1820">
    <property type="entry name" value="alpha/beta hydrolase"/>
    <property type="match status" value="1"/>
</dbReference>
<evidence type="ECO:0000256" key="1">
    <source>
        <dbReference type="ARBA" id="ARBA00038115"/>
    </source>
</evidence>
<accession>A0ABU5RU30</accession>
<evidence type="ECO:0000313" key="4">
    <source>
        <dbReference type="Proteomes" id="UP001304461"/>
    </source>
</evidence>
<dbReference type="InterPro" id="IPR029058">
    <property type="entry name" value="AB_hydrolase_fold"/>
</dbReference>
<dbReference type="Gene3D" id="1.20.1440.110">
    <property type="entry name" value="acylaminoacyl peptidase"/>
    <property type="match status" value="1"/>
</dbReference>
<dbReference type="Pfam" id="PF12697">
    <property type="entry name" value="Abhydrolase_6"/>
    <property type="match status" value="1"/>
</dbReference>
<organism evidence="3 4">
    <name type="scientific">Cyanobium gracile UHCC 0139</name>
    <dbReference type="NCBI Taxonomy" id="3110308"/>
    <lineage>
        <taxon>Bacteria</taxon>
        <taxon>Bacillati</taxon>
        <taxon>Cyanobacteriota</taxon>
        <taxon>Cyanophyceae</taxon>
        <taxon>Synechococcales</taxon>
        <taxon>Prochlorococcaceae</taxon>
        <taxon>Cyanobium</taxon>
    </lineage>
</organism>
<gene>
    <name evidence="3" type="ORF">VB738_08470</name>
</gene>
<dbReference type="Proteomes" id="UP001304461">
    <property type="component" value="Unassembled WGS sequence"/>
</dbReference>
<dbReference type="GO" id="GO:0016787">
    <property type="term" value="F:hydrolase activity"/>
    <property type="evidence" value="ECO:0007669"/>
    <property type="project" value="UniProtKB-KW"/>
</dbReference>
<name>A0ABU5RU30_9CYAN</name>
<evidence type="ECO:0000259" key="2">
    <source>
        <dbReference type="Pfam" id="PF12697"/>
    </source>
</evidence>
<dbReference type="SUPFAM" id="SSF53474">
    <property type="entry name" value="alpha/beta-Hydrolases"/>
    <property type="match status" value="1"/>
</dbReference>
<dbReference type="RefSeq" id="WP_323305333.1">
    <property type="nucleotide sequence ID" value="NZ_JAYGHX010000004.1"/>
</dbReference>
<feature type="domain" description="AB hydrolase-1" evidence="2">
    <location>
        <begin position="182"/>
        <end position="388"/>
    </location>
</feature>
<sequence>MVVFARPPEIVSMGLFFQDPLFERFAVRALSHALYGGADFGECFVTASQITPADPDSWYRAWTATADRVIQIAESCAAAGHAVSAREAYLRASNYYRTSYLPLFGAPVDVRLVEAFDREAEAFARAAARMSPAVEAVEIPYEGTSLPGYFQRADDSGQPRPLVIATNGYDATVHEAHFAHAVAAVRRGYHCLTFDGPGQGRPLIHQGLVFRSDWENVVRPVVDYALSRPEVDPQRMALIGWSFGGYLAPRAASGEHRLAACIADPGQWDLLEALRANLPLPPAVRERLPEIAPADLEALQDQIRSNPSLHWTFQRALWVHGLDSLTDYFRIAGDYSLRGRAEQIRCPTLVAWAEGDPIARFAVQLHDALQCPRTLVRFTTAEGAGGHCEEMARSLFHQRAYDWLESVFSSPAPG</sequence>
<comment type="caution">
    <text evidence="3">The sequence shown here is derived from an EMBL/GenBank/DDBJ whole genome shotgun (WGS) entry which is preliminary data.</text>
</comment>
<keyword evidence="4" id="KW-1185">Reference proteome</keyword>
<dbReference type="EMBL" id="JAYGHX010000004">
    <property type="protein sequence ID" value="MEA5391292.1"/>
    <property type="molecule type" value="Genomic_DNA"/>
</dbReference>
<protein>
    <submittedName>
        <fullName evidence="3">Alpha/beta fold hydrolase</fullName>
    </submittedName>
</protein>
<comment type="similarity">
    <text evidence="1">Belongs to the AB hydrolase superfamily. FUS2 hydrolase family.</text>
</comment>
<dbReference type="PANTHER" id="PTHR22946">
    <property type="entry name" value="DIENELACTONE HYDROLASE DOMAIN-CONTAINING PROTEIN-RELATED"/>
    <property type="match status" value="1"/>
</dbReference>
<proteinExistence type="inferred from homology"/>
<dbReference type="PANTHER" id="PTHR22946:SF12">
    <property type="entry name" value="CONIDIAL PIGMENT BIOSYNTHESIS PROTEIN AYG1 (AFU_ORTHOLOGUE AFUA_2G17550)"/>
    <property type="match status" value="1"/>
</dbReference>